<feature type="compositionally biased region" description="Polar residues" evidence="1">
    <location>
        <begin position="127"/>
        <end position="142"/>
    </location>
</feature>
<evidence type="ECO:0000313" key="4">
    <source>
        <dbReference type="Proteomes" id="UP000886595"/>
    </source>
</evidence>
<organism evidence="3 4">
    <name type="scientific">Brassica carinata</name>
    <name type="common">Ethiopian mustard</name>
    <name type="synonym">Abyssinian cabbage</name>
    <dbReference type="NCBI Taxonomy" id="52824"/>
    <lineage>
        <taxon>Eukaryota</taxon>
        <taxon>Viridiplantae</taxon>
        <taxon>Streptophyta</taxon>
        <taxon>Embryophyta</taxon>
        <taxon>Tracheophyta</taxon>
        <taxon>Spermatophyta</taxon>
        <taxon>Magnoliopsida</taxon>
        <taxon>eudicotyledons</taxon>
        <taxon>Gunneridae</taxon>
        <taxon>Pentapetalae</taxon>
        <taxon>rosids</taxon>
        <taxon>malvids</taxon>
        <taxon>Brassicales</taxon>
        <taxon>Brassicaceae</taxon>
        <taxon>Brassiceae</taxon>
        <taxon>Brassica</taxon>
    </lineage>
</organism>
<gene>
    <name evidence="3" type="ORF">Bca52824_068321</name>
</gene>
<sequence>MGIDPGSGRPKIAKEVLDEMRRYMMADTGEDRAIKVDRLRTTVREAEADPVAQRSVLRLEAVPIITPDLNKGKEPVFEYGDKAKKRVEFDLNVNPNKLMAGSFKAFNSYSVTSAPLLLLGSGASDESSVASEQRTPSESSTVFRAGSLEPGISGTIRRRFAPRRRPPKGVRKASAVISKNKNQEDFENRREGKQEIGSRKRKKTGGPRRSAASFMPFADMLKSCGMEELISKGDKLTWGGMRWKKWIQCALDRCFGNQAWHDLFPGCNQTFLEKRGSDHRPVWMNFCATQESFRGHFRFDKKLLMQPEIKNQIKIAWTSNSNGRNLSVSQRIKRCRSAISCWKKQRVFNAQDKIQLLQKRLEWMQSRSYPCFFMINIIKKDLIKAYKEEELQWSEGAKAEVAIDYFTELFRSSNPRSYEPVLQSMAPRVSGEMNEALIRPVYFPGGEFLLAVIGDRPSYAWRSLLHGRDLLIKGLKHRVGNGRNTRVWIDKWIEDPVEGMRVPWIKNYRFPTHISRVWPWIVWILWKARNEFLFQGRELVPTEIVLKAFREAEEWFEAQVIENEMMNAESASLKPEKIKWVPPKKGWKMCNVGFDWNKEKSLAGGGWVVRDERGVVQCHSRRAFSNIRSVDEAKLAVILWTLESMKSHRMTRIIVAGEFGEFFGAVDRPQAWPSFLYQAGEIEMGRSLIVDCRFLVVRKEANRGATFIAQSVTKQGLVRSYVQCGHPSWLFEFFVNESRGL</sequence>
<feature type="compositionally biased region" description="Basic residues" evidence="1">
    <location>
        <begin position="156"/>
        <end position="171"/>
    </location>
</feature>
<accession>A0A8X7U0C1</accession>
<dbReference type="PANTHER" id="PTHR33710:SF62">
    <property type="entry name" value="DUF4283 DOMAIN PROTEIN"/>
    <property type="match status" value="1"/>
</dbReference>
<comment type="caution">
    <text evidence="3">The sequence shown here is derived from an EMBL/GenBank/DDBJ whole genome shotgun (WGS) entry which is preliminary data.</text>
</comment>
<protein>
    <recommendedName>
        <fullName evidence="2">RNase H type-1 domain-containing protein</fullName>
    </recommendedName>
</protein>
<dbReference type="PANTHER" id="PTHR33710">
    <property type="entry name" value="BNAC02G09200D PROTEIN"/>
    <property type="match status" value="1"/>
</dbReference>
<dbReference type="Pfam" id="PF13456">
    <property type="entry name" value="RVT_3"/>
    <property type="match status" value="1"/>
</dbReference>
<dbReference type="GO" id="GO:0003676">
    <property type="term" value="F:nucleic acid binding"/>
    <property type="evidence" value="ECO:0007669"/>
    <property type="project" value="InterPro"/>
</dbReference>
<dbReference type="InterPro" id="IPR036691">
    <property type="entry name" value="Endo/exonu/phosph_ase_sf"/>
</dbReference>
<reference evidence="3 4" key="1">
    <citation type="submission" date="2020-02" db="EMBL/GenBank/DDBJ databases">
        <authorList>
            <person name="Ma Q."/>
            <person name="Huang Y."/>
            <person name="Song X."/>
            <person name="Pei D."/>
        </authorList>
    </citation>
    <scope>NUCLEOTIDE SEQUENCE [LARGE SCALE GENOMIC DNA]</scope>
    <source>
        <strain evidence="3">Sxm20200214</strain>
        <tissue evidence="3">Leaf</tissue>
    </source>
</reference>
<dbReference type="Proteomes" id="UP000886595">
    <property type="component" value="Unassembled WGS sequence"/>
</dbReference>
<dbReference type="InterPro" id="IPR002156">
    <property type="entry name" value="RNaseH_domain"/>
</dbReference>
<dbReference type="OrthoDB" id="428918at2759"/>
<dbReference type="AlphaFoldDB" id="A0A8X7U0C1"/>
<evidence type="ECO:0000256" key="1">
    <source>
        <dbReference type="SAM" id="MobiDB-lite"/>
    </source>
</evidence>
<feature type="region of interest" description="Disordered" evidence="1">
    <location>
        <begin position="127"/>
        <end position="211"/>
    </location>
</feature>
<evidence type="ECO:0000259" key="2">
    <source>
        <dbReference type="Pfam" id="PF13456"/>
    </source>
</evidence>
<dbReference type="EMBL" id="JAAMPC010000014">
    <property type="protein sequence ID" value="KAG2261242.1"/>
    <property type="molecule type" value="Genomic_DNA"/>
</dbReference>
<feature type="domain" description="RNase H type-1" evidence="2">
    <location>
        <begin position="596"/>
        <end position="669"/>
    </location>
</feature>
<dbReference type="GO" id="GO:0004523">
    <property type="term" value="F:RNA-DNA hybrid ribonuclease activity"/>
    <property type="evidence" value="ECO:0007669"/>
    <property type="project" value="InterPro"/>
</dbReference>
<feature type="compositionally biased region" description="Basic and acidic residues" evidence="1">
    <location>
        <begin position="181"/>
        <end position="198"/>
    </location>
</feature>
<proteinExistence type="predicted"/>
<dbReference type="SUPFAM" id="SSF56219">
    <property type="entry name" value="DNase I-like"/>
    <property type="match status" value="1"/>
</dbReference>
<keyword evidence="4" id="KW-1185">Reference proteome</keyword>
<name>A0A8X7U0C1_BRACI</name>
<evidence type="ECO:0000313" key="3">
    <source>
        <dbReference type="EMBL" id="KAG2261242.1"/>
    </source>
</evidence>